<dbReference type="InterPro" id="IPR057682">
    <property type="entry name" value="DUF7922"/>
</dbReference>
<dbReference type="Proteomes" id="UP000622687">
    <property type="component" value="Unassembled WGS sequence"/>
</dbReference>
<organism evidence="3 4">
    <name type="scientific">Clostridium aciditolerans</name>
    <dbReference type="NCBI Taxonomy" id="339861"/>
    <lineage>
        <taxon>Bacteria</taxon>
        <taxon>Bacillati</taxon>
        <taxon>Bacillota</taxon>
        <taxon>Clostridia</taxon>
        <taxon>Eubacteriales</taxon>
        <taxon>Clostridiaceae</taxon>
        <taxon>Clostridium</taxon>
    </lineage>
</organism>
<gene>
    <name evidence="3" type="ORF">I6U51_10510</name>
</gene>
<feature type="compositionally biased region" description="Basic and acidic residues" evidence="1">
    <location>
        <begin position="273"/>
        <end position="294"/>
    </location>
</feature>
<feature type="compositionally biased region" description="Basic and acidic residues" evidence="1">
    <location>
        <begin position="204"/>
        <end position="266"/>
    </location>
</feature>
<accession>A0A934M3K6</accession>
<sequence>MVQKKSYSRYFIILQEDEKGYSISSDKVVSGYAKLEVKNEKCKISYYVQNLKKELAPYYMMLICNKKEVKKIIKIGEMNIDDYGRADICYEYPMDNVSGSGISVDKVSGAAIVKLLDNNILGVMSGFASTEIPNWKSFAVVEDKARESREEVVEEPKSIFDKYEESIEAVKLSENKESIIENNEAIRQDESEEVESVVLEECAEQPRENKNDQVEEHAHEEEKQQDVKVEEFTREEEKQQDVEAEELTREEERQQDIKEENIKLENEDVQVANREEKNREDSSEELLRESKDEAYDYPRGSTGDFFRNLIDGFEEITDMASDIKRAKWYRVSVDQVEDMYDASNYNRYTILYYPMISYYPYFRKHGHYVIGYKCDKQGKVKYLVYGIPGTRGKEHQPYGGKTGFVTWVPAKSAYGDRSDFGYWLMFYDFRTSTIVVPVKK</sequence>
<protein>
    <recommendedName>
        <fullName evidence="2">DUF7922 domain-containing protein</fullName>
    </recommendedName>
</protein>
<dbReference type="EMBL" id="JAEEGB010000011">
    <property type="protein sequence ID" value="MBI6873135.1"/>
    <property type="molecule type" value="Genomic_DNA"/>
</dbReference>
<evidence type="ECO:0000313" key="3">
    <source>
        <dbReference type="EMBL" id="MBI6873135.1"/>
    </source>
</evidence>
<feature type="domain" description="DUF7922" evidence="2">
    <location>
        <begin position="10"/>
        <end position="115"/>
    </location>
</feature>
<dbReference type="AlphaFoldDB" id="A0A934M3K6"/>
<evidence type="ECO:0000256" key="1">
    <source>
        <dbReference type="SAM" id="MobiDB-lite"/>
    </source>
</evidence>
<dbReference type="Pfam" id="PF25538">
    <property type="entry name" value="DUF7922"/>
    <property type="match status" value="1"/>
</dbReference>
<proteinExistence type="predicted"/>
<reference evidence="3" key="1">
    <citation type="submission" date="2020-12" db="EMBL/GenBank/DDBJ databases">
        <title>Clostridium thailandense sp. nov., a novel acetogenic bacterium isolated from peat land soil in Thailand.</title>
        <authorList>
            <person name="Chaikitkaew S."/>
            <person name="Birkeland N.K."/>
        </authorList>
    </citation>
    <scope>NUCLEOTIDE SEQUENCE</scope>
    <source>
        <strain evidence="3">DSM 17425</strain>
    </source>
</reference>
<name>A0A934M3K6_9CLOT</name>
<feature type="region of interest" description="Disordered" evidence="1">
    <location>
        <begin position="201"/>
        <end position="294"/>
    </location>
</feature>
<comment type="caution">
    <text evidence="3">The sequence shown here is derived from an EMBL/GenBank/DDBJ whole genome shotgun (WGS) entry which is preliminary data.</text>
</comment>
<evidence type="ECO:0000259" key="2">
    <source>
        <dbReference type="Pfam" id="PF25538"/>
    </source>
</evidence>
<dbReference type="RefSeq" id="WP_211142606.1">
    <property type="nucleotide sequence ID" value="NZ_JAEEGB010000011.1"/>
</dbReference>
<keyword evidence="4" id="KW-1185">Reference proteome</keyword>
<evidence type="ECO:0000313" key="4">
    <source>
        <dbReference type="Proteomes" id="UP000622687"/>
    </source>
</evidence>